<dbReference type="EMBL" id="MU155136">
    <property type="protein sequence ID" value="KAF9485391.1"/>
    <property type="molecule type" value="Genomic_DNA"/>
</dbReference>
<keyword evidence="3" id="KW-1185">Reference proteome</keyword>
<name>A0A9P6CYL2_9AGAR</name>
<protein>
    <submittedName>
        <fullName evidence="2">Uncharacterized protein</fullName>
    </submittedName>
</protein>
<proteinExistence type="predicted"/>
<sequence>MASMPPKPKETSRPLKVQTHTSLPPAKMRALIALYHQAEDWITEENLMERIDQAFVPERASATIDSTGPTKPQSLSYDTIDRGRRTILAAPKMAPWDLTSGQALSDSHHSNTGASWSNNRLMRERKVIEALYGVVVTDKNKLMPGLDIVEEAEEMVTLHRKRDQEQREFEAKQNPIFERSREGAEGQHSSQFRQ</sequence>
<evidence type="ECO:0000313" key="3">
    <source>
        <dbReference type="Proteomes" id="UP000807469"/>
    </source>
</evidence>
<accession>A0A9P6CYL2</accession>
<dbReference type="OrthoDB" id="5597211at2759"/>
<feature type="region of interest" description="Disordered" evidence="1">
    <location>
        <begin position="1"/>
        <end position="22"/>
    </location>
</feature>
<gene>
    <name evidence="2" type="ORF">BDN70DRAFT_871441</name>
</gene>
<dbReference type="AlphaFoldDB" id="A0A9P6CYL2"/>
<dbReference type="Proteomes" id="UP000807469">
    <property type="component" value="Unassembled WGS sequence"/>
</dbReference>
<evidence type="ECO:0000256" key="1">
    <source>
        <dbReference type="SAM" id="MobiDB-lite"/>
    </source>
</evidence>
<feature type="compositionally biased region" description="Basic and acidic residues" evidence="1">
    <location>
        <begin position="162"/>
        <end position="171"/>
    </location>
</feature>
<organism evidence="2 3">
    <name type="scientific">Pholiota conissans</name>
    <dbReference type="NCBI Taxonomy" id="109636"/>
    <lineage>
        <taxon>Eukaryota</taxon>
        <taxon>Fungi</taxon>
        <taxon>Dikarya</taxon>
        <taxon>Basidiomycota</taxon>
        <taxon>Agaricomycotina</taxon>
        <taxon>Agaricomycetes</taxon>
        <taxon>Agaricomycetidae</taxon>
        <taxon>Agaricales</taxon>
        <taxon>Agaricineae</taxon>
        <taxon>Strophariaceae</taxon>
        <taxon>Pholiota</taxon>
    </lineage>
</organism>
<comment type="caution">
    <text evidence="2">The sequence shown here is derived from an EMBL/GenBank/DDBJ whole genome shotgun (WGS) entry which is preliminary data.</text>
</comment>
<feature type="region of interest" description="Disordered" evidence="1">
    <location>
        <begin position="160"/>
        <end position="194"/>
    </location>
</feature>
<evidence type="ECO:0000313" key="2">
    <source>
        <dbReference type="EMBL" id="KAF9485391.1"/>
    </source>
</evidence>
<reference evidence="2" key="1">
    <citation type="submission" date="2020-11" db="EMBL/GenBank/DDBJ databases">
        <authorList>
            <consortium name="DOE Joint Genome Institute"/>
            <person name="Ahrendt S."/>
            <person name="Riley R."/>
            <person name="Andreopoulos W."/>
            <person name="Labutti K."/>
            <person name="Pangilinan J."/>
            <person name="Ruiz-Duenas F.J."/>
            <person name="Barrasa J.M."/>
            <person name="Sanchez-Garcia M."/>
            <person name="Camarero S."/>
            <person name="Miyauchi S."/>
            <person name="Serrano A."/>
            <person name="Linde D."/>
            <person name="Babiker R."/>
            <person name="Drula E."/>
            <person name="Ayuso-Fernandez I."/>
            <person name="Pacheco R."/>
            <person name="Padilla G."/>
            <person name="Ferreira P."/>
            <person name="Barriuso J."/>
            <person name="Kellner H."/>
            <person name="Castanera R."/>
            <person name="Alfaro M."/>
            <person name="Ramirez L."/>
            <person name="Pisabarro A.G."/>
            <person name="Kuo A."/>
            <person name="Tritt A."/>
            <person name="Lipzen A."/>
            <person name="He G."/>
            <person name="Yan M."/>
            <person name="Ng V."/>
            <person name="Cullen D."/>
            <person name="Martin F."/>
            <person name="Rosso M.-N."/>
            <person name="Henrissat B."/>
            <person name="Hibbett D."/>
            <person name="Martinez A.T."/>
            <person name="Grigoriev I.V."/>
        </authorList>
    </citation>
    <scope>NUCLEOTIDE SEQUENCE</scope>
    <source>
        <strain evidence="2">CIRM-BRFM 674</strain>
    </source>
</reference>